<dbReference type="PANTHER" id="PTHR43311:SF1">
    <property type="entry name" value="GLUTAMYL-Q TRNA(ASP) SYNTHETASE"/>
    <property type="match status" value="1"/>
</dbReference>
<evidence type="ECO:0000256" key="4">
    <source>
        <dbReference type="ARBA" id="ARBA00022833"/>
    </source>
</evidence>
<dbReference type="GO" id="GO:0006400">
    <property type="term" value="P:tRNA modification"/>
    <property type="evidence" value="ECO:0007669"/>
    <property type="project" value="InterPro"/>
</dbReference>
<dbReference type="Proteomes" id="UP000196573">
    <property type="component" value="Unassembled WGS sequence"/>
</dbReference>
<dbReference type="OrthoDB" id="9807503at2"/>
<keyword evidence="2 7" id="KW-0479">Metal-binding</keyword>
<sequence>MQVCSPYTGRFAPSPTGPLHFGSLIAALASYLDARVASGRWLVRIEDLDPPREQPGASDLILKALDAYGLHWDGDILYQHDRLEAYQDVLSDLLKNGQAYPCTCTRKELAAYLPSYPGFCRSNTDTSKEHAIRFNARDHKIVFDDRIQGHQSFDMKELGDFVVFRKDGLFAYQLAVTVDDEFQGITDIVRGIDIMDSTPRQITLQQALGYHTPRYAHLPVITNELGDKLSKQNKAEALPLDNPEPTLLLAMSALGLPVDDHVRSSSLNDMLSWAEQHWSLPPLQNITAIPESSLLQKR</sequence>
<dbReference type="GO" id="GO:0008270">
    <property type="term" value="F:zinc ion binding"/>
    <property type="evidence" value="ECO:0007669"/>
    <property type="project" value="UniProtKB-UniRule"/>
</dbReference>
<feature type="binding site" evidence="7">
    <location>
        <position position="46"/>
    </location>
    <ligand>
        <name>L-glutamate</name>
        <dbReference type="ChEBI" id="CHEBI:29985"/>
    </ligand>
</feature>
<evidence type="ECO:0000256" key="2">
    <source>
        <dbReference type="ARBA" id="ARBA00022723"/>
    </source>
</evidence>
<accession>A0A1X7AII8</accession>
<evidence type="ECO:0000256" key="8">
    <source>
        <dbReference type="RuleBase" id="RU363037"/>
    </source>
</evidence>
<organism evidence="10 11">
    <name type="scientific">Parendozoicomonas haliclonae</name>
    <dbReference type="NCBI Taxonomy" id="1960125"/>
    <lineage>
        <taxon>Bacteria</taxon>
        <taxon>Pseudomonadati</taxon>
        <taxon>Pseudomonadota</taxon>
        <taxon>Gammaproteobacteria</taxon>
        <taxon>Oceanospirillales</taxon>
        <taxon>Endozoicomonadaceae</taxon>
        <taxon>Parendozoicomonas</taxon>
    </lineage>
</organism>
<proteinExistence type="inferred from homology"/>
<keyword evidence="8" id="KW-0648">Protein biosynthesis</keyword>
<feature type="binding site" evidence="7">
    <location>
        <position position="116"/>
    </location>
    <ligand>
        <name>Zn(2+)</name>
        <dbReference type="ChEBI" id="CHEBI:29105"/>
    </ligand>
</feature>
<feature type="binding site" evidence="7">
    <location>
        <position position="231"/>
    </location>
    <ligand>
        <name>ATP</name>
        <dbReference type="ChEBI" id="CHEBI:30616"/>
    </ligand>
</feature>
<feature type="short sequence motif" description="'HIGH' region" evidence="7">
    <location>
        <begin position="13"/>
        <end position="23"/>
    </location>
</feature>
<feature type="short sequence motif" description="'KMSKS' region" evidence="7">
    <location>
        <begin position="228"/>
        <end position="232"/>
    </location>
</feature>
<feature type="binding site" evidence="7">
    <location>
        <position position="120"/>
    </location>
    <ligand>
        <name>Zn(2+)</name>
        <dbReference type="ChEBI" id="CHEBI:29105"/>
    </ligand>
</feature>
<feature type="domain" description="Glutamyl/glutaminyl-tRNA synthetase class Ib catalytic" evidence="9">
    <location>
        <begin position="10"/>
        <end position="234"/>
    </location>
</feature>
<dbReference type="SUPFAM" id="SSF52374">
    <property type="entry name" value="Nucleotidylyl transferase"/>
    <property type="match status" value="1"/>
</dbReference>
<dbReference type="GO" id="GO:0005829">
    <property type="term" value="C:cytosol"/>
    <property type="evidence" value="ECO:0007669"/>
    <property type="project" value="TreeGrafter"/>
</dbReference>
<evidence type="ECO:0000256" key="5">
    <source>
        <dbReference type="ARBA" id="ARBA00022840"/>
    </source>
</evidence>
<feature type="binding site" evidence="7">
    <location>
        <position position="102"/>
    </location>
    <ligand>
        <name>Zn(2+)</name>
        <dbReference type="ChEBI" id="CHEBI:29105"/>
    </ligand>
</feature>
<dbReference type="HAMAP" id="MF_01428">
    <property type="entry name" value="Glu_Q_tRNA_synth"/>
    <property type="match status" value="1"/>
</dbReference>
<dbReference type="InterPro" id="IPR049940">
    <property type="entry name" value="GluQ/Sye"/>
</dbReference>
<dbReference type="InterPro" id="IPR014729">
    <property type="entry name" value="Rossmann-like_a/b/a_fold"/>
</dbReference>
<dbReference type="InterPro" id="IPR000924">
    <property type="entry name" value="Glu/Gln-tRNA-synth"/>
</dbReference>
<comment type="function">
    <text evidence="7">Catalyzes the tRNA-independent activation of glutamate in presence of ATP and the subsequent transfer of glutamate onto a tRNA(Asp). Glutamate is transferred on the 2-amino-5-(4,5-dihydroxy-2-cyclopenten-1-yl) moiety of the queuosine in the wobble position of the QUC anticodon.</text>
</comment>
<evidence type="ECO:0000256" key="1">
    <source>
        <dbReference type="ARBA" id="ARBA00022598"/>
    </source>
</evidence>
<evidence type="ECO:0000313" key="10">
    <source>
        <dbReference type="EMBL" id="SMA44967.1"/>
    </source>
</evidence>
<keyword evidence="1 7" id="KW-0436">Ligase</keyword>
<protein>
    <recommendedName>
        <fullName evidence="7">Glutamyl-Q tRNA(Asp) synthetase</fullName>
        <shortName evidence="7">Glu-Q-RSs</shortName>
        <ecNumber evidence="7">6.1.1.-</ecNumber>
    </recommendedName>
</protein>
<name>A0A1X7AII8_9GAMM</name>
<dbReference type="Gene3D" id="3.40.50.620">
    <property type="entry name" value="HUPs"/>
    <property type="match status" value="1"/>
</dbReference>
<dbReference type="EMBL" id="FWPT01000004">
    <property type="protein sequence ID" value="SMA44967.1"/>
    <property type="molecule type" value="Genomic_DNA"/>
</dbReference>
<dbReference type="GO" id="GO:0004818">
    <property type="term" value="F:glutamate-tRNA ligase activity"/>
    <property type="evidence" value="ECO:0007669"/>
    <property type="project" value="TreeGrafter"/>
</dbReference>
<dbReference type="InterPro" id="IPR020058">
    <property type="entry name" value="Glu/Gln-tRNA-synth_Ib_cat-dom"/>
</dbReference>
<dbReference type="Pfam" id="PF00749">
    <property type="entry name" value="tRNA-synt_1c"/>
    <property type="match status" value="1"/>
</dbReference>
<feature type="binding site" evidence="7">
    <location>
        <position position="104"/>
    </location>
    <ligand>
        <name>Zn(2+)</name>
        <dbReference type="ChEBI" id="CHEBI:29105"/>
    </ligand>
</feature>
<comment type="similarity">
    <text evidence="7">Belongs to the class-I aminoacyl-tRNA synthetase family. GluQ subfamily.</text>
</comment>
<dbReference type="NCBIfam" id="NF004314">
    <property type="entry name" value="PRK05710.1-3"/>
    <property type="match status" value="1"/>
</dbReference>
<evidence type="ECO:0000256" key="7">
    <source>
        <dbReference type="HAMAP-Rule" id="MF_01428"/>
    </source>
</evidence>
<evidence type="ECO:0000313" key="11">
    <source>
        <dbReference type="Proteomes" id="UP000196573"/>
    </source>
</evidence>
<keyword evidence="11" id="KW-1185">Reference proteome</keyword>
<reference evidence="10 11" key="1">
    <citation type="submission" date="2017-03" db="EMBL/GenBank/DDBJ databases">
        <authorList>
            <person name="Afonso C.L."/>
            <person name="Miller P.J."/>
            <person name="Scott M.A."/>
            <person name="Spackman E."/>
            <person name="Goraichik I."/>
            <person name="Dimitrov K.M."/>
            <person name="Suarez D.L."/>
            <person name="Swayne D.E."/>
        </authorList>
    </citation>
    <scope>NUCLEOTIDE SEQUENCE [LARGE SCALE GENOMIC DNA]</scope>
    <source>
        <strain evidence="10">SB41UT1</strain>
    </source>
</reference>
<dbReference type="NCBIfam" id="TIGR03838">
    <property type="entry name" value="queuosine_YadB"/>
    <property type="match status" value="1"/>
</dbReference>
<feature type="binding site" evidence="7">
    <location>
        <begin position="10"/>
        <end position="14"/>
    </location>
    <ligand>
        <name>L-glutamate</name>
        <dbReference type="ChEBI" id="CHEBI:29985"/>
    </ligand>
</feature>
<keyword evidence="5 7" id="KW-0067">ATP-binding</keyword>
<dbReference type="EC" id="6.1.1.-" evidence="7"/>
<evidence type="ECO:0000259" key="9">
    <source>
        <dbReference type="Pfam" id="PF00749"/>
    </source>
</evidence>
<dbReference type="FunFam" id="3.40.50.620:FF:000093">
    <property type="entry name" value="Glutamyl-Q tRNA(Asp) synthetase"/>
    <property type="match status" value="1"/>
</dbReference>
<dbReference type="RefSeq" id="WP_087109086.1">
    <property type="nucleotide sequence ID" value="NZ_CBCSCN010000002.1"/>
</dbReference>
<dbReference type="GO" id="GO:0006424">
    <property type="term" value="P:glutamyl-tRNA aminoacylation"/>
    <property type="evidence" value="ECO:0007669"/>
    <property type="project" value="InterPro"/>
</dbReference>
<keyword evidence="4 7" id="KW-0862">Zinc</keyword>
<keyword evidence="6 7" id="KW-0030">Aminoacyl-tRNA synthetase</keyword>
<keyword evidence="3 7" id="KW-0547">Nucleotide-binding</keyword>
<dbReference type="AlphaFoldDB" id="A0A1X7AII8"/>
<dbReference type="GO" id="GO:0005524">
    <property type="term" value="F:ATP binding"/>
    <property type="evidence" value="ECO:0007669"/>
    <property type="project" value="UniProtKB-KW"/>
</dbReference>
<feature type="binding site" evidence="7">
    <location>
        <position position="172"/>
    </location>
    <ligand>
        <name>L-glutamate</name>
        <dbReference type="ChEBI" id="CHEBI:29985"/>
    </ligand>
</feature>
<feature type="binding site" evidence="7">
    <location>
        <position position="190"/>
    </location>
    <ligand>
        <name>L-glutamate</name>
        <dbReference type="ChEBI" id="CHEBI:29985"/>
    </ligand>
</feature>
<dbReference type="PRINTS" id="PR00987">
    <property type="entry name" value="TRNASYNTHGLU"/>
</dbReference>
<dbReference type="PANTHER" id="PTHR43311">
    <property type="entry name" value="GLUTAMATE--TRNA LIGASE"/>
    <property type="match status" value="1"/>
</dbReference>
<evidence type="ECO:0000256" key="6">
    <source>
        <dbReference type="ARBA" id="ARBA00023146"/>
    </source>
</evidence>
<comment type="cofactor">
    <cofactor evidence="7">
        <name>Zn(2+)</name>
        <dbReference type="ChEBI" id="CHEBI:29105"/>
    </cofactor>
    <text evidence="7">Binds 1 zinc ion per subunit.</text>
</comment>
<dbReference type="InterPro" id="IPR022380">
    <property type="entry name" value="Glu-Q_tRNA(Asp)_Synthase"/>
</dbReference>
<evidence type="ECO:0000256" key="3">
    <source>
        <dbReference type="ARBA" id="ARBA00022741"/>
    </source>
</evidence>
<gene>
    <name evidence="7 10" type="primary">gluQ</name>
    <name evidence="10" type="ORF">EHSB41UT_01825</name>
</gene>